<dbReference type="InterPro" id="IPR029058">
    <property type="entry name" value="AB_hydrolase_fold"/>
</dbReference>
<keyword evidence="4" id="KW-1185">Reference proteome</keyword>
<name>A0A3S3Y8B4_9RHOB</name>
<dbReference type="PRINTS" id="PR00412">
    <property type="entry name" value="EPOXHYDRLASE"/>
</dbReference>
<dbReference type="AlphaFoldDB" id="A0A3S3Y8B4"/>
<dbReference type="EMBL" id="SBLC01000026">
    <property type="protein sequence ID" value="RWY39154.1"/>
    <property type="molecule type" value="Genomic_DNA"/>
</dbReference>
<dbReference type="Gene3D" id="3.40.50.1820">
    <property type="entry name" value="alpha/beta hydrolase"/>
    <property type="match status" value="1"/>
</dbReference>
<evidence type="ECO:0000313" key="3">
    <source>
        <dbReference type="EMBL" id="RWY39154.1"/>
    </source>
</evidence>
<proteinExistence type="predicted"/>
<dbReference type="PRINTS" id="PR00111">
    <property type="entry name" value="ABHYDROLASE"/>
</dbReference>
<protein>
    <submittedName>
        <fullName evidence="3">Alpha/beta hydrolase</fullName>
    </submittedName>
</protein>
<accession>A0A3S3Y8B4</accession>
<keyword evidence="1 3" id="KW-0378">Hydrolase</keyword>
<evidence type="ECO:0000259" key="2">
    <source>
        <dbReference type="Pfam" id="PF00561"/>
    </source>
</evidence>
<dbReference type="SUPFAM" id="SSF53474">
    <property type="entry name" value="alpha/beta-Hydrolases"/>
    <property type="match status" value="1"/>
</dbReference>
<dbReference type="Proteomes" id="UP000287168">
    <property type="component" value="Unassembled WGS sequence"/>
</dbReference>
<sequence length="300" mass="33341">MAVIDGFTRRRVALPGITLSVQEAGSGPPLILLHGFPQNGMCWSKVAPEFARHFRTIVPDLRGYGESDAPPDDPDHITYSKRRMAEDIVALMDELDIRSAHILGHDRGARVSYRLALDHPGRLRRLGIIEIVPTGDFWNAWTAELAMAAWHWTFLAQPAPLPERMISADPLPWLDTLLSTWLRSHDLSDLPPAALQSYRDQMGQPDRVHAMCADYRAGATTDRRIDEASRAAGEKIAAPLSYLWAEKGFPARSGDPLSLWRAWATDLNGASCASGHFVQEENPGAVLDQFLPFFLQGSER</sequence>
<dbReference type="OrthoDB" id="9804723at2"/>
<feature type="domain" description="AB hydrolase-1" evidence="2">
    <location>
        <begin position="28"/>
        <end position="282"/>
    </location>
</feature>
<dbReference type="InterPro" id="IPR000073">
    <property type="entry name" value="AB_hydrolase_1"/>
</dbReference>
<comment type="caution">
    <text evidence="3">The sequence shown here is derived from an EMBL/GenBank/DDBJ whole genome shotgun (WGS) entry which is preliminary data.</text>
</comment>
<evidence type="ECO:0000256" key="1">
    <source>
        <dbReference type="ARBA" id="ARBA00022801"/>
    </source>
</evidence>
<evidence type="ECO:0000313" key="4">
    <source>
        <dbReference type="Proteomes" id="UP000287168"/>
    </source>
</evidence>
<gene>
    <name evidence="3" type="ORF">EP867_14750</name>
</gene>
<organism evidence="3 4">
    <name type="scientific">Falsigemmobacter intermedius</name>
    <dbReference type="NCBI Taxonomy" id="1553448"/>
    <lineage>
        <taxon>Bacteria</taxon>
        <taxon>Pseudomonadati</taxon>
        <taxon>Pseudomonadota</taxon>
        <taxon>Alphaproteobacteria</taxon>
        <taxon>Rhodobacterales</taxon>
        <taxon>Paracoccaceae</taxon>
        <taxon>Falsigemmobacter</taxon>
    </lineage>
</organism>
<dbReference type="PANTHER" id="PTHR43329">
    <property type="entry name" value="EPOXIDE HYDROLASE"/>
    <property type="match status" value="1"/>
</dbReference>
<dbReference type="Pfam" id="PF00561">
    <property type="entry name" value="Abhydrolase_1"/>
    <property type="match status" value="1"/>
</dbReference>
<dbReference type="RefSeq" id="WP_128490255.1">
    <property type="nucleotide sequence ID" value="NZ_JBHLXB010000048.1"/>
</dbReference>
<reference evidence="3 4" key="1">
    <citation type="journal article" date="2015" name="Int. J. Syst. Evol. Microbiol.">
        <title>Gemmobacter intermedius sp. nov., isolated from a white stork (Ciconia ciconia).</title>
        <authorList>
            <person name="Kampfer P."/>
            <person name="Jerzak L."/>
            <person name="Wilharm G."/>
            <person name="Golke J."/>
            <person name="Busse H.J."/>
            <person name="Glaeser S.P."/>
        </authorList>
    </citation>
    <scope>NUCLEOTIDE SEQUENCE [LARGE SCALE GENOMIC DNA]</scope>
    <source>
        <strain evidence="3 4">119/4</strain>
    </source>
</reference>
<dbReference type="GO" id="GO:0016787">
    <property type="term" value="F:hydrolase activity"/>
    <property type="evidence" value="ECO:0007669"/>
    <property type="project" value="UniProtKB-KW"/>
</dbReference>
<dbReference type="InterPro" id="IPR000639">
    <property type="entry name" value="Epox_hydrolase-like"/>
</dbReference>